<feature type="compositionally biased region" description="Pro residues" evidence="1">
    <location>
        <begin position="501"/>
        <end position="516"/>
    </location>
</feature>
<feature type="compositionally biased region" description="Basic and acidic residues" evidence="1">
    <location>
        <begin position="51"/>
        <end position="63"/>
    </location>
</feature>
<gene>
    <name evidence="2" type="primary">RBT1_53</name>
    <name evidence="2" type="ORF">VNI00_018769</name>
</gene>
<comment type="caution">
    <text evidence="2">The sequence shown here is derived from an EMBL/GenBank/DDBJ whole genome shotgun (WGS) entry which is preliminary data.</text>
</comment>
<evidence type="ECO:0000313" key="3">
    <source>
        <dbReference type="Proteomes" id="UP001383192"/>
    </source>
</evidence>
<feature type="compositionally biased region" description="Low complexity" evidence="1">
    <location>
        <begin position="626"/>
        <end position="640"/>
    </location>
</feature>
<accession>A0AAW0AVS4</accession>
<evidence type="ECO:0000313" key="2">
    <source>
        <dbReference type="EMBL" id="KAK7017006.1"/>
    </source>
</evidence>
<dbReference type="Proteomes" id="UP001383192">
    <property type="component" value="Unassembled WGS sequence"/>
</dbReference>
<protein>
    <submittedName>
        <fullName evidence="2">SERTA domain-containing protein 3</fullName>
    </submittedName>
</protein>
<proteinExistence type="predicted"/>
<evidence type="ECO:0000256" key="1">
    <source>
        <dbReference type="SAM" id="MobiDB-lite"/>
    </source>
</evidence>
<dbReference type="AlphaFoldDB" id="A0AAW0AVS4"/>
<organism evidence="2 3">
    <name type="scientific">Paramarasmius palmivorus</name>
    <dbReference type="NCBI Taxonomy" id="297713"/>
    <lineage>
        <taxon>Eukaryota</taxon>
        <taxon>Fungi</taxon>
        <taxon>Dikarya</taxon>
        <taxon>Basidiomycota</taxon>
        <taxon>Agaricomycotina</taxon>
        <taxon>Agaricomycetes</taxon>
        <taxon>Agaricomycetidae</taxon>
        <taxon>Agaricales</taxon>
        <taxon>Marasmiineae</taxon>
        <taxon>Marasmiaceae</taxon>
        <taxon>Paramarasmius</taxon>
    </lineage>
</organism>
<feature type="compositionally biased region" description="Polar residues" evidence="1">
    <location>
        <begin position="600"/>
        <end position="610"/>
    </location>
</feature>
<feature type="compositionally biased region" description="Low complexity" evidence="1">
    <location>
        <begin position="440"/>
        <end position="466"/>
    </location>
</feature>
<reference evidence="2 3" key="1">
    <citation type="submission" date="2024-01" db="EMBL/GenBank/DDBJ databases">
        <title>A draft genome for a cacao thread blight-causing isolate of Paramarasmius palmivorus.</title>
        <authorList>
            <person name="Baruah I.K."/>
            <person name="Bukari Y."/>
            <person name="Amoako-Attah I."/>
            <person name="Meinhardt L.W."/>
            <person name="Bailey B.A."/>
            <person name="Cohen S.P."/>
        </authorList>
    </citation>
    <scope>NUCLEOTIDE SEQUENCE [LARGE SCALE GENOMIC DNA]</scope>
    <source>
        <strain evidence="2 3">GH-12</strain>
    </source>
</reference>
<feature type="compositionally biased region" description="Polar residues" evidence="1">
    <location>
        <begin position="565"/>
        <end position="575"/>
    </location>
</feature>
<keyword evidence="3" id="KW-1185">Reference proteome</keyword>
<feature type="region of interest" description="Disordered" evidence="1">
    <location>
        <begin position="182"/>
        <end position="225"/>
    </location>
</feature>
<name>A0AAW0AVS4_9AGAR</name>
<feature type="region of interest" description="Disordered" evidence="1">
    <location>
        <begin position="410"/>
        <end position="667"/>
    </location>
</feature>
<dbReference type="EMBL" id="JAYKXP010000269">
    <property type="protein sequence ID" value="KAK7017006.1"/>
    <property type="molecule type" value="Genomic_DNA"/>
</dbReference>
<feature type="compositionally biased region" description="Low complexity" evidence="1">
    <location>
        <begin position="576"/>
        <end position="587"/>
    </location>
</feature>
<feature type="region of interest" description="Disordered" evidence="1">
    <location>
        <begin position="48"/>
        <end position="82"/>
    </location>
</feature>
<feature type="compositionally biased region" description="Low complexity" evidence="1">
    <location>
        <begin position="197"/>
        <end position="207"/>
    </location>
</feature>
<sequence length="836" mass="91759">MVAHSSFEGSRAKFLDSHKDGYAQAVQEDWVKDFIADLGRRYMKRYPASLPHEEEPSQEHLDAVDDDAPDPEAMFPVRKPEQSKEEFEKLVCEHEVSQGITRYRQIARYMKYRYDKSRGIKGKDNPFGKLMEKLTGEAVEEPKRRRRAFDLWAQANQEEVDRMVERRIQELTDAGEVVVPPNDLVLDKSTGSTTDRQSAGAGLAQEEAGAESEEKQQGKGKKKKKFVKKGQNAFVRVRQEVVKGVYDAMKDKEKKPWEEAVEKDWTARLEKYKASVNAGFSTEPAARQDCIMRLPAFVQPILDGITEATGMHCTMLVGGPEPADMGRLNLVSFHSGATLSSPALNFGAACQEGYRNLIIPLYGSYLRKCFTVEECKSRALPHQGLSLASSLSGELGINLDFIETPGIPREDQEEVGAESTACTSKPPSQAPPPSEDAQKNKNSSPSQSSHTPNQQPSTSTAGTSPASPVPQPEDRQSVPPTPPRISLHPPAASPVQHHPLSSPPLSPAPGSAPPTIAPSTPRGSSPYLFGSPAGSIKTDDLGLSESNDPGEEMEVKPGCGLHGTGSAQAVSRNTRSSAQSSAQVKSSAKQHKSGADVHNRSTIPQVNSVAPKSASAKDRPKPRPVASSSAGTSTSAATRTSTKRKTQDRQPPSQPEKPEKRRKTANVAASITCPEGAPAYVQNLFTMSSAVGMNGTFYCILPLYLALEAKHMYKGGNLKTVNRPDEVQQWYKRRRAVWLPNIKDIARFSQELKAWFRFCSPSWRSPKGSALPMVRKAGDWSCMEVFGPNGMVAFLVALIWWQNALNTAEIEGKEIQEYQSRLDEVLSEVEYTFQNL</sequence>